<evidence type="ECO:0000259" key="1">
    <source>
        <dbReference type="PROSITE" id="PS50195"/>
    </source>
</evidence>
<dbReference type="SUPFAM" id="SSF64268">
    <property type="entry name" value="PX domain"/>
    <property type="match status" value="1"/>
</dbReference>
<dbReference type="PROSITE" id="PS50195">
    <property type="entry name" value="PX"/>
    <property type="match status" value="1"/>
</dbReference>
<dbReference type="GO" id="GO:0016197">
    <property type="term" value="P:endosomal transport"/>
    <property type="evidence" value="ECO:0007669"/>
    <property type="project" value="TreeGrafter"/>
</dbReference>
<accession>A0A1V9Z9H2</accession>
<sequence length="240" mass="26513">MNVSALITGHETVGDHTEFIVQISCSGVVWLISRRFSDFDQLHCRLESVFQGELCVRLPEKQWFGRFDPGFLTKRQAGLQLYLDGILQIPGITDDRSLQHFFEAMEKNVELHSDLNHRNSQSLSATNKHLTEAERWLAIVDKTAHALIDISEVPEPLEVEQANQKRAEIIAAWAEVATPAAADSGFPALHVASDAAPVSFAASTALLQDWHTQLAEGSAYQVQPPSEELVAVMADSISVK</sequence>
<proteinExistence type="predicted"/>
<dbReference type="Gene3D" id="3.30.1520.10">
    <property type="entry name" value="Phox-like domain"/>
    <property type="match status" value="1"/>
</dbReference>
<dbReference type="GO" id="GO:0097320">
    <property type="term" value="P:plasma membrane tubulation"/>
    <property type="evidence" value="ECO:0007669"/>
    <property type="project" value="TreeGrafter"/>
</dbReference>
<name>A0A1V9Z9H2_ACHHY</name>
<dbReference type="GO" id="GO:0005886">
    <property type="term" value="C:plasma membrane"/>
    <property type="evidence" value="ECO:0007669"/>
    <property type="project" value="TreeGrafter"/>
</dbReference>
<dbReference type="InterPro" id="IPR001683">
    <property type="entry name" value="PX_dom"/>
</dbReference>
<reference evidence="2 3" key="1">
    <citation type="journal article" date="2014" name="Genome Biol. Evol.">
        <title>The secreted proteins of Achlya hypogyna and Thraustotheca clavata identify the ancestral oomycete secretome and reveal gene acquisitions by horizontal gene transfer.</title>
        <authorList>
            <person name="Misner I."/>
            <person name="Blouin N."/>
            <person name="Leonard G."/>
            <person name="Richards T.A."/>
            <person name="Lane C.E."/>
        </authorList>
    </citation>
    <scope>NUCLEOTIDE SEQUENCE [LARGE SCALE GENOMIC DNA]</scope>
    <source>
        <strain evidence="2 3">ATCC 48635</strain>
    </source>
</reference>
<dbReference type="PANTHER" id="PTHR45827">
    <property type="entry name" value="SORTING NEXIN"/>
    <property type="match status" value="1"/>
</dbReference>
<dbReference type="Proteomes" id="UP000243579">
    <property type="component" value="Unassembled WGS sequence"/>
</dbReference>
<dbReference type="PANTHER" id="PTHR45827:SF1">
    <property type="entry name" value="SORTING NEXIN"/>
    <property type="match status" value="1"/>
</dbReference>
<dbReference type="CDD" id="cd06093">
    <property type="entry name" value="PX_domain"/>
    <property type="match status" value="1"/>
</dbReference>
<evidence type="ECO:0000313" key="3">
    <source>
        <dbReference type="Proteomes" id="UP000243579"/>
    </source>
</evidence>
<dbReference type="Pfam" id="PF00787">
    <property type="entry name" value="PX"/>
    <property type="match status" value="1"/>
</dbReference>
<comment type="caution">
    <text evidence="2">The sequence shown here is derived from an EMBL/GenBank/DDBJ whole genome shotgun (WGS) entry which is preliminary data.</text>
</comment>
<dbReference type="InterPro" id="IPR036871">
    <property type="entry name" value="PX_dom_sf"/>
</dbReference>
<dbReference type="OrthoDB" id="10254720at2759"/>
<dbReference type="SMART" id="SM00312">
    <property type="entry name" value="PX"/>
    <property type="match status" value="1"/>
</dbReference>
<evidence type="ECO:0000313" key="2">
    <source>
        <dbReference type="EMBL" id="OQR94656.1"/>
    </source>
</evidence>
<protein>
    <recommendedName>
        <fullName evidence="1">PX domain-containing protein</fullName>
    </recommendedName>
</protein>
<organism evidence="2 3">
    <name type="scientific">Achlya hypogyna</name>
    <name type="common">Oomycete</name>
    <name type="synonym">Protoachlya hypogyna</name>
    <dbReference type="NCBI Taxonomy" id="1202772"/>
    <lineage>
        <taxon>Eukaryota</taxon>
        <taxon>Sar</taxon>
        <taxon>Stramenopiles</taxon>
        <taxon>Oomycota</taxon>
        <taxon>Saprolegniomycetes</taxon>
        <taxon>Saprolegniales</taxon>
        <taxon>Achlyaceae</taxon>
        <taxon>Achlya</taxon>
    </lineage>
</organism>
<dbReference type="GO" id="GO:0031410">
    <property type="term" value="C:cytoplasmic vesicle"/>
    <property type="evidence" value="ECO:0007669"/>
    <property type="project" value="TreeGrafter"/>
</dbReference>
<dbReference type="GO" id="GO:0006897">
    <property type="term" value="P:endocytosis"/>
    <property type="evidence" value="ECO:0007669"/>
    <property type="project" value="TreeGrafter"/>
</dbReference>
<dbReference type="AlphaFoldDB" id="A0A1V9Z9H2"/>
<gene>
    <name evidence="2" type="ORF">ACHHYP_01020</name>
</gene>
<dbReference type="EMBL" id="JNBR01000355">
    <property type="protein sequence ID" value="OQR94656.1"/>
    <property type="molecule type" value="Genomic_DNA"/>
</dbReference>
<keyword evidence="3" id="KW-1185">Reference proteome</keyword>
<feature type="domain" description="PX" evidence="1">
    <location>
        <begin position="1"/>
        <end position="109"/>
    </location>
</feature>
<dbReference type="STRING" id="1202772.A0A1V9Z9H2"/>
<dbReference type="GO" id="GO:0035091">
    <property type="term" value="F:phosphatidylinositol binding"/>
    <property type="evidence" value="ECO:0007669"/>
    <property type="project" value="InterPro"/>
</dbReference>